<evidence type="ECO:0000256" key="1">
    <source>
        <dbReference type="ARBA" id="ARBA00023125"/>
    </source>
</evidence>
<protein>
    <recommendedName>
        <fullName evidence="2">HTH cro/C1-type domain-containing protein</fullName>
    </recommendedName>
</protein>
<dbReference type="RefSeq" id="WP_110435972.1">
    <property type="nucleotide sequence ID" value="NZ_BLYJ01000024.1"/>
</dbReference>
<dbReference type="Gene3D" id="1.10.260.40">
    <property type="entry name" value="lambda repressor-like DNA-binding domains"/>
    <property type="match status" value="1"/>
</dbReference>
<dbReference type="PROSITE" id="PS50943">
    <property type="entry name" value="HTH_CROC1"/>
    <property type="match status" value="1"/>
</dbReference>
<gene>
    <name evidence="3" type="ORF">BUFA31_18800</name>
</gene>
<accession>A0ABQ1E1B4</accession>
<dbReference type="SUPFAM" id="SSF47413">
    <property type="entry name" value="lambda repressor-like DNA-binding domains"/>
    <property type="match status" value="1"/>
</dbReference>
<reference evidence="3 4" key="1">
    <citation type="submission" date="2020-06" db="EMBL/GenBank/DDBJ databases">
        <title>Characterization of fructooligosaccharide metabolism and fructooligosaccharide-degrading enzymes in human commensal butyrate producers.</title>
        <authorList>
            <person name="Tanno H."/>
            <person name="Fujii T."/>
            <person name="Hirano K."/>
            <person name="Maeno S."/>
            <person name="Tonozuka T."/>
            <person name="Sakamoto M."/>
            <person name="Ohkuma M."/>
            <person name="Tochio T."/>
            <person name="Endo A."/>
        </authorList>
    </citation>
    <scope>NUCLEOTIDE SEQUENCE [LARGE SCALE GENOMIC DNA]</scope>
    <source>
        <strain evidence="3 4">JCM 31056</strain>
    </source>
</reference>
<dbReference type="InterPro" id="IPR001387">
    <property type="entry name" value="Cro/C1-type_HTH"/>
</dbReference>
<name>A0ABQ1E1B4_9FIRM</name>
<dbReference type="Pfam" id="PF01381">
    <property type="entry name" value="HTH_3"/>
    <property type="match status" value="1"/>
</dbReference>
<sequence>MTDISAAIGKRIRTFRNAQGISLEELSFKADLNAAHLGQIERGLRNPTIETLNRIATALDISFYELIGSVEEVPQKQPETNEIKRKIDAQLSSMTLDEQKDILRIIRIFRRRFDEENKKTD</sequence>
<proteinExistence type="predicted"/>
<keyword evidence="4" id="KW-1185">Reference proteome</keyword>
<dbReference type="InterPro" id="IPR050807">
    <property type="entry name" value="TransReg_Diox_bact_type"/>
</dbReference>
<feature type="domain" description="HTH cro/C1-type" evidence="2">
    <location>
        <begin position="12"/>
        <end position="66"/>
    </location>
</feature>
<dbReference type="PANTHER" id="PTHR46797">
    <property type="entry name" value="HTH-TYPE TRANSCRIPTIONAL REGULATOR"/>
    <property type="match status" value="1"/>
</dbReference>
<dbReference type="SMART" id="SM00530">
    <property type="entry name" value="HTH_XRE"/>
    <property type="match status" value="1"/>
</dbReference>
<keyword evidence="1" id="KW-0238">DNA-binding</keyword>
<dbReference type="InterPro" id="IPR010982">
    <property type="entry name" value="Lambda_DNA-bd_dom_sf"/>
</dbReference>
<dbReference type="PANTHER" id="PTHR46797:SF1">
    <property type="entry name" value="METHYLPHOSPHONATE SYNTHASE"/>
    <property type="match status" value="1"/>
</dbReference>
<evidence type="ECO:0000259" key="2">
    <source>
        <dbReference type="PROSITE" id="PS50943"/>
    </source>
</evidence>
<evidence type="ECO:0000313" key="4">
    <source>
        <dbReference type="Proteomes" id="UP000620147"/>
    </source>
</evidence>
<dbReference type="Proteomes" id="UP000620147">
    <property type="component" value="Unassembled WGS sequence"/>
</dbReference>
<comment type="caution">
    <text evidence="3">The sequence shown here is derived from an EMBL/GenBank/DDBJ whole genome shotgun (WGS) entry which is preliminary data.</text>
</comment>
<evidence type="ECO:0000313" key="3">
    <source>
        <dbReference type="EMBL" id="GFO88716.1"/>
    </source>
</evidence>
<dbReference type="EMBL" id="BLYJ01000024">
    <property type="protein sequence ID" value="GFO88716.1"/>
    <property type="molecule type" value="Genomic_DNA"/>
</dbReference>
<dbReference type="CDD" id="cd00093">
    <property type="entry name" value="HTH_XRE"/>
    <property type="match status" value="1"/>
</dbReference>
<organism evidence="3 4">
    <name type="scientific">Butyricicoccus faecihominis</name>
    <dbReference type="NCBI Taxonomy" id="1712515"/>
    <lineage>
        <taxon>Bacteria</taxon>
        <taxon>Bacillati</taxon>
        <taxon>Bacillota</taxon>
        <taxon>Clostridia</taxon>
        <taxon>Eubacteriales</taxon>
        <taxon>Butyricicoccaceae</taxon>
        <taxon>Butyricicoccus</taxon>
    </lineage>
</organism>